<evidence type="ECO:0000313" key="1">
    <source>
        <dbReference type="EMBL" id="QKU33875.1"/>
    </source>
</evidence>
<protein>
    <submittedName>
        <fullName evidence="1">Uncharacterized protein</fullName>
    </submittedName>
</protein>
<organism evidence="1">
    <name type="scientific">Tupanvirus deep ocean</name>
    <dbReference type="NCBI Taxonomy" id="2126984"/>
    <lineage>
        <taxon>Viruses</taxon>
        <taxon>Varidnaviria</taxon>
        <taxon>Bamfordvirae</taxon>
        <taxon>Nucleocytoviricota</taxon>
        <taxon>Megaviricetes</taxon>
        <taxon>Imitervirales</taxon>
        <taxon>Mimiviridae</taxon>
        <taxon>Megamimivirinae</taxon>
        <taxon>Tupanvirus</taxon>
        <taxon>Tupanvirus altamarinense</taxon>
    </lineage>
</organism>
<dbReference type="EMBL" id="MF405918">
    <property type="protein sequence ID" value="QKU33875.1"/>
    <property type="molecule type" value="Genomic_DNA"/>
</dbReference>
<name>A0A6N1NEQ5_9VIRU</name>
<sequence>MSTIPDTMRIIAKDVQGTFEELVKLLLRKSLRPTLNPLGQNTKVVYNSFKGRYERGLIGSSPDDNINKYTYTMTNESLGWSDEVLANFKVMAKFIKSNATQRFPAGHAKTHNSLKSKARVAFSDKEAKQHALTGRTPILTQYKNFLSFLTSRNMQSVITNKNASFSYTSDIPYTHAFKQLESIGKDIADQTDPSICGEDSAKMSTAMLRVKLYNLEQNLANLSVEHPNIYDAYVEMLRIINSIPRAKIVWAINLIAALTYQRWEELPQNQQKSYLDVLGEDFILAFNSNELITILLQSNSSEILLASSYLYPLLKMLFIVFGYSKLVPVISDKFTNIQNIQRERLKKHMERYRGATFRRGDSHKVEQSEPTIYDNYSESESINYPRACVKIPESSSNSESITNDYCPPDVYKKDIPPVDPCVYEFIKLFGDLYPTILGLMGGTEEFPPESIEISCNDIPPNYDCLTSLPEYLWRYNDFSYCRYLEYVASKQMSNAINYKINAKAKYLHSM</sequence>
<dbReference type="RefSeq" id="YP_010780484.1">
    <property type="nucleotide sequence ID" value="NC_075038.1"/>
</dbReference>
<proteinExistence type="predicted"/>
<dbReference type="KEGG" id="vg:80517175"/>
<reference evidence="1" key="1">
    <citation type="submission" date="2017-06" db="EMBL/GenBank/DDBJ databases">
        <authorList>
            <person name="Assis F.L."/>
            <person name="Abrahao J.S."/>
            <person name="Silva L."/>
            <person name="Khalil J.B."/>
            <person name="Rodrigues R."/>
            <person name="Silva L.S."/>
            <person name="Boratto P."/>
            <person name="Andrade M."/>
            <person name="Kroon E.G."/>
            <person name="Ribeiro B."/>
            <person name="Bergier I."/>
            <person name="Seligmann H."/>
            <person name="Ghigo E."/>
            <person name="Colson P."/>
            <person name="Levasseur A."/>
            <person name="Raoult D."/>
            <person name="Scola B.L."/>
        </authorList>
    </citation>
    <scope>NUCLEOTIDE SEQUENCE</scope>
    <source>
        <strain evidence="1">Deep ocean</strain>
    </source>
</reference>
<dbReference type="GeneID" id="80517175"/>
<reference evidence="1" key="2">
    <citation type="journal article" date="2018" name="Nat. Commun.">
        <title>Tailed giant Tupanvirus possesses the most complete translational apparatus of the known virosphere.</title>
        <authorList>
            <person name="Abrahao J."/>
            <person name="Silva L."/>
            <person name="Silva L.S."/>
            <person name="Khalil J.Y.B."/>
            <person name="Rodrigues R."/>
            <person name="Arantes T."/>
            <person name="Assis F."/>
            <person name="Boratto P."/>
            <person name="Andrade M."/>
            <person name="Kroon E.G."/>
            <person name="Ribeiro B."/>
            <person name="Bergier I."/>
            <person name="Seligmann H."/>
            <person name="Ghigo E."/>
            <person name="Colson P."/>
            <person name="Levasseur A."/>
            <person name="Kroemer G."/>
            <person name="Raoult D."/>
            <person name="La Scola B."/>
        </authorList>
    </citation>
    <scope>NUCLEOTIDE SEQUENCE [LARGE SCALE GENOMIC DNA]</scope>
    <source>
        <strain evidence="1">Deep ocean</strain>
    </source>
</reference>
<accession>A0A6N1NEQ5</accession>